<dbReference type="InterPro" id="IPR043502">
    <property type="entry name" value="DNA/RNA_pol_sf"/>
</dbReference>
<organism evidence="1 2">
    <name type="scientific">Saponaria officinalis</name>
    <name type="common">Common soapwort</name>
    <name type="synonym">Lychnis saponaria</name>
    <dbReference type="NCBI Taxonomy" id="3572"/>
    <lineage>
        <taxon>Eukaryota</taxon>
        <taxon>Viridiplantae</taxon>
        <taxon>Streptophyta</taxon>
        <taxon>Embryophyta</taxon>
        <taxon>Tracheophyta</taxon>
        <taxon>Spermatophyta</taxon>
        <taxon>Magnoliopsida</taxon>
        <taxon>eudicotyledons</taxon>
        <taxon>Gunneridae</taxon>
        <taxon>Pentapetalae</taxon>
        <taxon>Caryophyllales</taxon>
        <taxon>Caryophyllaceae</taxon>
        <taxon>Caryophylleae</taxon>
        <taxon>Saponaria</taxon>
    </lineage>
</organism>
<dbReference type="AlphaFoldDB" id="A0AAW1ILZ5"/>
<dbReference type="PANTHER" id="PTHR11439:SF489">
    <property type="entry name" value="RNA-DIRECTED DNA POLYMERASE"/>
    <property type="match status" value="1"/>
</dbReference>
<evidence type="ECO:0000313" key="2">
    <source>
        <dbReference type="Proteomes" id="UP001443914"/>
    </source>
</evidence>
<dbReference type="EMBL" id="JBDFQZ010000009">
    <property type="protein sequence ID" value="KAK9690674.1"/>
    <property type="molecule type" value="Genomic_DNA"/>
</dbReference>
<proteinExistence type="predicted"/>
<name>A0AAW1ILZ5_SAPOF</name>
<dbReference type="PANTHER" id="PTHR11439">
    <property type="entry name" value="GAG-POL-RELATED RETROTRANSPOSON"/>
    <property type="match status" value="1"/>
</dbReference>
<gene>
    <name evidence="1" type="ORF">RND81_09G145800</name>
</gene>
<reference evidence="1" key="1">
    <citation type="submission" date="2024-03" db="EMBL/GenBank/DDBJ databases">
        <title>WGS assembly of Saponaria officinalis var. Norfolk2.</title>
        <authorList>
            <person name="Jenkins J."/>
            <person name="Shu S."/>
            <person name="Grimwood J."/>
            <person name="Barry K."/>
            <person name="Goodstein D."/>
            <person name="Schmutz J."/>
            <person name="Leebens-Mack J."/>
            <person name="Osbourn A."/>
        </authorList>
    </citation>
    <scope>NUCLEOTIDE SEQUENCE [LARGE SCALE GENOMIC DNA]</scope>
    <source>
        <strain evidence="1">JIC</strain>
    </source>
</reference>
<dbReference type="SUPFAM" id="SSF56672">
    <property type="entry name" value="DNA/RNA polymerases"/>
    <property type="match status" value="1"/>
</dbReference>
<dbReference type="CDD" id="cd09272">
    <property type="entry name" value="RNase_HI_RT_Ty1"/>
    <property type="match status" value="1"/>
</dbReference>
<keyword evidence="2" id="KW-1185">Reference proteome</keyword>
<evidence type="ECO:0000313" key="1">
    <source>
        <dbReference type="EMBL" id="KAK9690674.1"/>
    </source>
</evidence>
<protein>
    <submittedName>
        <fullName evidence="1">Uncharacterized protein</fullName>
    </submittedName>
</protein>
<comment type="caution">
    <text evidence="1">The sequence shown here is derived from an EMBL/GenBank/DDBJ whole genome shotgun (WGS) entry which is preliminary data.</text>
</comment>
<sequence length="188" mass="21526">MIDAKPNTTPMATSPLQYLSLTRPDIAFAINRLAQFLHHPTTTHWTALKRLLRYLQGTQTVGLQLYRDSPSRLHAFCDADHAGDKDTYLHITVTNPPAIFYDNISTTLYTKNPVFHSRMKHMALSFHFVKQQLLHGQVCIQHVASKDQLADILTKPLHKNQYLELRTKIGLTHRTSILRGRINHISPN</sequence>
<dbReference type="Proteomes" id="UP001443914">
    <property type="component" value="Unassembled WGS sequence"/>
</dbReference>
<accession>A0AAW1ILZ5</accession>